<evidence type="ECO:0000256" key="1">
    <source>
        <dbReference type="ARBA" id="ARBA00025778"/>
    </source>
</evidence>
<dbReference type="Proteomes" id="UP001108240">
    <property type="component" value="Unplaced"/>
</dbReference>
<feature type="compositionally biased region" description="Polar residues" evidence="2">
    <location>
        <begin position="21"/>
        <end position="51"/>
    </location>
</feature>
<evidence type="ECO:0000313" key="4">
    <source>
        <dbReference type="Proteomes" id="UP001108240"/>
    </source>
</evidence>
<protein>
    <submittedName>
        <fullName evidence="3">MyoD family inhibitor domain containing</fullName>
    </submittedName>
</protein>
<feature type="compositionally biased region" description="Polar residues" evidence="2">
    <location>
        <begin position="98"/>
        <end position="127"/>
    </location>
</feature>
<dbReference type="PANTHER" id="PTHR15304:SF0">
    <property type="entry name" value="MYOD FAMILY INHIBITOR DOMAIN-CONTAINING PROTEIN"/>
    <property type="match status" value="1"/>
</dbReference>
<sequence>MSSETIVPPEGPEGPKKQLQEETNPLLSKSTDKCNTCTDESSDATETSQTPIPGDATSDGQDHMSESHTYDDLVRTQPQPLAQLTTFQQHGIDGEAARQQNSLHTVLSNGHGTPRGVTQTPSTSPTYESRKHPSPVSHRVQRKLRSSLSVNSNNSRRSKSSSSGSNKPGSSPEGCTASPLVSSTTYKKKEKNHFDQTNMSIQWSSGPVLGLSLPPPHQSPIKPSDLSDSPPWTDESHANSRFRLITIHTTSL</sequence>
<dbReference type="InterPro" id="IPR026134">
    <property type="entry name" value="MDFI/MDFIC"/>
</dbReference>
<name>A0A9J8BPL0_CYPCA</name>
<feature type="compositionally biased region" description="Basic and acidic residues" evidence="2">
    <location>
        <begin position="60"/>
        <end position="74"/>
    </location>
</feature>
<dbReference type="AlphaFoldDB" id="A0A9J8BPL0"/>
<organism evidence="3 4">
    <name type="scientific">Cyprinus carpio carpio</name>
    <dbReference type="NCBI Taxonomy" id="630221"/>
    <lineage>
        <taxon>Eukaryota</taxon>
        <taxon>Metazoa</taxon>
        <taxon>Chordata</taxon>
        <taxon>Craniata</taxon>
        <taxon>Vertebrata</taxon>
        <taxon>Euteleostomi</taxon>
        <taxon>Actinopterygii</taxon>
        <taxon>Neopterygii</taxon>
        <taxon>Teleostei</taxon>
        <taxon>Ostariophysi</taxon>
        <taxon>Cypriniformes</taxon>
        <taxon>Cyprinidae</taxon>
        <taxon>Cyprininae</taxon>
        <taxon>Cyprinus</taxon>
    </lineage>
</organism>
<reference evidence="3" key="1">
    <citation type="submission" date="2025-08" db="UniProtKB">
        <authorList>
            <consortium name="Ensembl"/>
        </authorList>
    </citation>
    <scope>IDENTIFICATION</scope>
</reference>
<keyword evidence="4" id="KW-1185">Reference proteome</keyword>
<evidence type="ECO:0000313" key="3">
    <source>
        <dbReference type="Ensembl" id="ENSCCRP00000159909.1"/>
    </source>
</evidence>
<reference evidence="3" key="2">
    <citation type="submission" date="2025-09" db="UniProtKB">
        <authorList>
            <consortium name="Ensembl"/>
        </authorList>
    </citation>
    <scope>IDENTIFICATION</scope>
</reference>
<feature type="region of interest" description="Disordered" evidence="2">
    <location>
        <begin position="1"/>
        <end position="239"/>
    </location>
</feature>
<proteinExistence type="inferred from homology"/>
<comment type="similarity">
    <text evidence="1">Belongs to the MDFI family.</text>
</comment>
<feature type="compositionally biased region" description="Polar residues" evidence="2">
    <location>
        <begin position="76"/>
        <end position="89"/>
    </location>
</feature>
<dbReference type="Pfam" id="PF15316">
    <property type="entry name" value="MDFI"/>
    <property type="match status" value="1"/>
</dbReference>
<dbReference type="PANTHER" id="PTHR15304">
    <property type="entry name" value="MYOD FAMILY INHIBITOR"/>
    <property type="match status" value="1"/>
</dbReference>
<dbReference type="Ensembl" id="ENSCCRT00000129181.1">
    <property type="protein sequence ID" value="ENSCCRP00000159909.1"/>
    <property type="gene ID" value="ENSCCRG00000066981.1"/>
</dbReference>
<evidence type="ECO:0000256" key="2">
    <source>
        <dbReference type="SAM" id="MobiDB-lite"/>
    </source>
</evidence>
<dbReference type="GO" id="GO:0010468">
    <property type="term" value="P:regulation of gene expression"/>
    <property type="evidence" value="ECO:0007669"/>
    <property type="project" value="UniProtKB-ARBA"/>
</dbReference>
<accession>A0A9J8BPL0</accession>
<dbReference type="GeneTree" id="ENSGT00940000158685"/>
<feature type="compositionally biased region" description="Low complexity" evidence="2">
    <location>
        <begin position="146"/>
        <end position="172"/>
    </location>
</feature>